<dbReference type="InterPro" id="IPR006162">
    <property type="entry name" value="Ppantetheine_attach_site"/>
</dbReference>
<reference evidence="7" key="2">
    <citation type="submission" date="2020-09" db="EMBL/GenBank/DDBJ databases">
        <authorList>
            <person name="Sun Q."/>
            <person name="Zhou Y."/>
        </authorList>
    </citation>
    <scope>NUCLEOTIDE SEQUENCE</scope>
    <source>
        <strain evidence="7">CGMCC 4.7110</strain>
    </source>
</reference>
<dbReference type="Gene3D" id="3.30.559.30">
    <property type="entry name" value="Nonribosomal peptide synthetase, condensation domain"/>
    <property type="match status" value="4"/>
</dbReference>
<dbReference type="FunFam" id="3.40.50.12780:FF:000012">
    <property type="entry name" value="Non-ribosomal peptide synthetase"/>
    <property type="match status" value="4"/>
</dbReference>
<name>A0A917XNT9_9ACTN</name>
<dbReference type="GO" id="GO:0043041">
    <property type="term" value="P:amino acid activation for nonribosomal peptide biosynthetic process"/>
    <property type="evidence" value="ECO:0007669"/>
    <property type="project" value="TreeGrafter"/>
</dbReference>
<dbReference type="PROSITE" id="PS00455">
    <property type="entry name" value="AMP_BINDING"/>
    <property type="match status" value="3"/>
</dbReference>
<evidence type="ECO:0000256" key="4">
    <source>
        <dbReference type="ARBA" id="ARBA00022553"/>
    </source>
</evidence>
<dbReference type="Pfam" id="PF00668">
    <property type="entry name" value="Condensation"/>
    <property type="match status" value="4"/>
</dbReference>
<comment type="cofactor">
    <cofactor evidence="1">
        <name>pantetheine 4'-phosphate</name>
        <dbReference type="ChEBI" id="CHEBI:47942"/>
    </cofactor>
</comment>
<dbReference type="GO" id="GO:0044550">
    <property type="term" value="P:secondary metabolite biosynthetic process"/>
    <property type="evidence" value="ECO:0007669"/>
    <property type="project" value="UniProtKB-ARBA"/>
</dbReference>
<dbReference type="RefSeq" id="WP_268239970.1">
    <property type="nucleotide sequence ID" value="NZ_BMML01000044.1"/>
</dbReference>
<feature type="domain" description="Carrier" evidence="6">
    <location>
        <begin position="969"/>
        <end position="1043"/>
    </location>
</feature>
<dbReference type="Gene3D" id="2.30.38.10">
    <property type="entry name" value="Luciferase, Domain 3"/>
    <property type="match status" value="3"/>
</dbReference>
<dbReference type="InterPro" id="IPR042099">
    <property type="entry name" value="ANL_N_sf"/>
</dbReference>
<dbReference type="Gene3D" id="3.30.559.10">
    <property type="entry name" value="Chloramphenicol acetyltransferase-like domain"/>
    <property type="match status" value="4"/>
</dbReference>
<comment type="caution">
    <text evidence="7">The sequence shown here is derived from an EMBL/GenBank/DDBJ whole genome shotgun (WGS) entry which is preliminary data.</text>
</comment>
<dbReference type="FunFam" id="1.10.1200.10:FF:000005">
    <property type="entry name" value="Nonribosomal peptide synthetase 1"/>
    <property type="match status" value="3"/>
</dbReference>
<dbReference type="InterPro" id="IPR029058">
    <property type="entry name" value="AB_hydrolase_fold"/>
</dbReference>
<dbReference type="GO" id="GO:0008610">
    <property type="term" value="P:lipid biosynthetic process"/>
    <property type="evidence" value="ECO:0007669"/>
    <property type="project" value="UniProtKB-ARBA"/>
</dbReference>
<dbReference type="FunFam" id="3.30.559.10:FF:000012">
    <property type="entry name" value="Non-ribosomal peptide synthetase"/>
    <property type="match status" value="1"/>
</dbReference>
<accession>A0A917XNT9</accession>
<gene>
    <name evidence="7" type="ORF">GCM10011578_096180</name>
</gene>
<dbReference type="CDD" id="cd19544">
    <property type="entry name" value="E-C_NRPS"/>
    <property type="match status" value="2"/>
</dbReference>
<dbReference type="InterPro" id="IPR023213">
    <property type="entry name" value="CAT-like_dom_sf"/>
</dbReference>
<proteinExistence type="inferred from homology"/>
<dbReference type="CDD" id="cd17646">
    <property type="entry name" value="A_NRPS_AB3403-like"/>
    <property type="match status" value="2"/>
</dbReference>
<dbReference type="InterPro" id="IPR036736">
    <property type="entry name" value="ACP-like_sf"/>
</dbReference>
<dbReference type="InterPro" id="IPR045851">
    <property type="entry name" value="AMP-bd_C_sf"/>
</dbReference>
<dbReference type="Pfam" id="PF13193">
    <property type="entry name" value="AMP-binding_C"/>
    <property type="match status" value="4"/>
</dbReference>
<dbReference type="InterPro" id="IPR020802">
    <property type="entry name" value="TesA-like"/>
</dbReference>
<dbReference type="Gene3D" id="3.40.50.12780">
    <property type="entry name" value="N-terminal domain of ligase-like"/>
    <property type="match status" value="1"/>
</dbReference>
<dbReference type="InterPro" id="IPR000873">
    <property type="entry name" value="AMP-dep_synth/lig_dom"/>
</dbReference>
<dbReference type="SUPFAM" id="SSF53474">
    <property type="entry name" value="alpha/beta-Hydrolases"/>
    <property type="match status" value="1"/>
</dbReference>
<reference evidence="7" key="1">
    <citation type="journal article" date="2014" name="Int. J. Syst. Evol. Microbiol.">
        <title>Complete genome sequence of Corynebacterium casei LMG S-19264T (=DSM 44701T), isolated from a smear-ripened cheese.</title>
        <authorList>
            <consortium name="US DOE Joint Genome Institute (JGI-PGF)"/>
            <person name="Walter F."/>
            <person name="Albersmeier A."/>
            <person name="Kalinowski J."/>
            <person name="Ruckert C."/>
        </authorList>
    </citation>
    <scope>NUCLEOTIDE SEQUENCE</scope>
    <source>
        <strain evidence="7">CGMCC 4.7110</strain>
    </source>
</reference>
<organism evidence="7 8">
    <name type="scientific">Streptomyces fuscichromogenes</name>
    <dbReference type="NCBI Taxonomy" id="1324013"/>
    <lineage>
        <taxon>Bacteria</taxon>
        <taxon>Bacillati</taxon>
        <taxon>Actinomycetota</taxon>
        <taxon>Actinomycetes</taxon>
        <taxon>Kitasatosporales</taxon>
        <taxon>Streptomycetaceae</taxon>
        <taxon>Streptomyces</taxon>
    </lineage>
</organism>
<dbReference type="Gene3D" id="3.40.50.1820">
    <property type="entry name" value="alpha/beta hydrolase"/>
    <property type="match status" value="3"/>
</dbReference>
<dbReference type="PANTHER" id="PTHR45527:SF14">
    <property type="entry name" value="PLIPASTATIN SYNTHASE SUBUNIT B"/>
    <property type="match status" value="1"/>
</dbReference>
<dbReference type="CDD" id="cd17652">
    <property type="entry name" value="A_NRPS_CmdD_like"/>
    <property type="match status" value="1"/>
</dbReference>
<dbReference type="SUPFAM" id="SSF56801">
    <property type="entry name" value="Acetyl-CoA synthetase-like"/>
    <property type="match status" value="4"/>
</dbReference>
<dbReference type="InterPro" id="IPR009081">
    <property type="entry name" value="PP-bd_ACP"/>
</dbReference>
<keyword evidence="8" id="KW-1185">Reference proteome</keyword>
<keyword evidence="3" id="KW-0596">Phosphopantetheine</keyword>
<dbReference type="NCBIfam" id="NF003417">
    <property type="entry name" value="PRK04813.1"/>
    <property type="match status" value="4"/>
</dbReference>
<dbReference type="InterPro" id="IPR025110">
    <property type="entry name" value="AMP-bd_C"/>
</dbReference>
<dbReference type="FunFam" id="3.30.300.30:FF:000010">
    <property type="entry name" value="Enterobactin synthetase component F"/>
    <property type="match status" value="4"/>
</dbReference>
<dbReference type="FunFam" id="2.30.38.10:FF:000001">
    <property type="entry name" value="Non-ribosomal peptide synthetase PvdI"/>
    <property type="match status" value="4"/>
</dbReference>
<dbReference type="FunFam" id="3.30.559.30:FF:000001">
    <property type="entry name" value="Non-ribosomal peptide synthetase"/>
    <property type="match status" value="1"/>
</dbReference>
<comment type="similarity">
    <text evidence="2">Belongs to the ATP-dependent AMP-binding enzyme family.</text>
</comment>
<dbReference type="SMART" id="SM00824">
    <property type="entry name" value="PKS_TE"/>
    <property type="match status" value="1"/>
</dbReference>
<dbReference type="GO" id="GO:0016874">
    <property type="term" value="F:ligase activity"/>
    <property type="evidence" value="ECO:0007669"/>
    <property type="project" value="UniProtKB-KW"/>
</dbReference>
<feature type="domain" description="Carrier" evidence="6">
    <location>
        <begin position="3127"/>
        <end position="3201"/>
    </location>
</feature>
<dbReference type="Pfam" id="PF00550">
    <property type="entry name" value="PP-binding"/>
    <property type="match status" value="4"/>
</dbReference>
<dbReference type="SUPFAM" id="SSF52777">
    <property type="entry name" value="CoA-dependent acyltransferases"/>
    <property type="match status" value="8"/>
</dbReference>
<dbReference type="GO" id="GO:0017000">
    <property type="term" value="P:antibiotic biosynthetic process"/>
    <property type="evidence" value="ECO:0007669"/>
    <property type="project" value="UniProtKB-ARBA"/>
</dbReference>
<dbReference type="EMBL" id="BMML01000044">
    <property type="protein sequence ID" value="GGN44835.1"/>
    <property type="molecule type" value="Genomic_DNA"/>
</dbReference>
<dbReference type="InterPro" id="IPR020845">
    <property type="entry name" value="AMP-binding_CS"/>
</dbReference>
<dbReference type="InterPro" id="IPR010071">
    <property type="entry name" value="AA_adenyl_dom"/>
</dbReference>
<evidence type="ECO:0000259" key="6">
    <source>
        <dbReference type="PROSITE" id="PS50075"/>
    </source>
</evidence>
<evidence type="ECO:0000313" key="7">
    <source>
        <dbReference type="EMBL" id="GGN44835.1"/>
    </source>
</evidence>
<keyword evidence="4" id="KW-0597">Phosphoprotein</keyword>
<keyword evidence="5" id="KW-0436">Ligase</keyword>
<evidence type="ECO:0000256" key="1">
    <source>
        <dbReference type="ARBA" id="ARBA00001957"/>
    </source>
</evidence>
<dbReference type="PROSITE" id="PS50075">
    <property type="entry name" value="CARRIER"/>
    <property type="match status" value="4"/>
</dbReference>
<dbReference type="Pfam" id="PF00501">
    <property type="entry name" value="AMP-binding"/>
    <property type="match status" value="4"/>
</dbReference>
<evidence type="ECO:0000256" key="2">
    <source>
        <dbReference type="ARBA" id="ARBA00006432"/>
    </source>
</evidence>
<dbReference type="Gene3D" id="3.40.50.980">
    <property type="match status" value="6"/>
</dbReference>
<dbReference type="GO" id="GO:0031177">
    <property type="term" value="F:phosphopantetheine binding"/>
    <property type="evidence" value="ECO:0007669"/>
    <property type="project" value="InterPro"/>
</dbReference>
<dbReference type="PANTHER" id="PTHR45527">
    <property type="entry name" value="NONRIBOSOMAL PEPTIDE SYNTHETASE"/>
    <property type="match status" value="1"/>
</dbReference>
<dbReference type="FunFam" id="3.40.50.980:FF:000001">
    <property type="entry name" value="Non-ribosomal peptide synthetase"/>
    <property type="match status" value="4"/>
</dbReference>
<dbReference type="NCBIfam" id="TIGR01733">
    <property type="entry name" value="AA-adenyl-dom"/>
    <property type="match status" value="4"/>
</dbReference>
<dbReference type="PROSITE" id="PS00012">
    <property type="entry name" value="PHOSPHOPANTETHEINE"/>
    <property type="match status" value="3"/>
</dbReference>
<protein>
    <submittedName>
        <fullName evidence="7">Non-ribosomal peptide synthetase</fullName>
    </submittedName>
</protein>
<dbReference type="GO" id="GO:0005829">
    <property type="term" value="C:cytosol"/>
    <property type="evidence" value="ECO:0007669"/>
    <property type="project" value="TreeGrafter"/>
</dbReference>
<feature type="domain" description="Carrier" evidence="6">
    <location>
        <begin position="4199"/>
        <end position="4274"/>
    </location>
</feature>
<evidence type="ECO:0000256" key="3">
    <source>
        <dbReference type="ARBA" id="ARBA00022450"/>
    </source>
</evidence>
<evidence type="ECO:0000313" key="8">
    <source>
        <dbReference type="Proteomes" id="UP000653411"/>
    </source>
</evidence>
<dbReference type="CDD" id="cd19540">
    <property type="entry name" value="LCL_NRPS-like"/>
    <property type="match status" value="1"/>
</dbReference>
<dbReference type="SUPFAM" id="SSF47336">
    <property type="entry name" value="ACP-like"/>
    <property type="match status" value="4"/>
</dbReference>
<dbReference type="FunFam" id="3.40.50.980:FF:000002">
    <property type="entry name" value="Enterobactin synthetase component F"/>
    <property type="match status" value="2"/>
</dbReference>
<dbReference type="Gene3D" id="3.30.300.30">
    <property type="match status" value="4"/>
</dbReference>
<evidence type="ECO:0000256" key="5">
    <source>
        <dbReference type="ARBA" id="ARBA00022598"/>
    </source>
</evidence>
<dbReference type="InterPro" id="IPR001242">
    <property type="entry name" value="Condensation_dom"/>
</dbReference>
<dbReference type="SMART" id="SM00823">
    <property type="entry name" value="PKS_PP"/>
    <property type="match status" value="4"/>
</dbReference>
<dbReference type="Pfam" id="PF00975">
    <property type="entry name" value="Thioesterase"/>
    <property type="match status" value="1"/>
</dbReference>
<sequence length="4542" mass="487127">MRDDTPSSIRNDLTAAQKGIWYAQAMDPENPGQNMVEYLDISGALRLDLLEQAFGQAAAETEVTRLRFVQDANGPWQILGPELGYRLPVVDLRREAEPLAAAKAWMHADSARPADLENEPVFALTAFLVGEERTVVYLRAHHIAVDAFGYSVWLNRVAEIYTALDNGTTCPFTPFATIDEIVADDELYRASERFEQDRVYWSKQMADRPEPVSLAAGTARASGPSHRRSALVPHDVAEPLRLLARASGVALPALLIGAAALYVQRMAGASEAVLGLAVPARKGSKVAGAVTTLANELPLRLSIGPGMSVRELARHASAQTRGLLAHQRYRYGDLIRDLKLSGTGKGLFGPVVNILPSDAGPQFGQCETTSRTYLANGQVDDMMILLYDRPGGGLQVDFVANPALYSADESAAHQERFLRLLTMLAHLTPHSPIARLDLTTPDERARIVAEWNGTAREVPQATLAELFEAQAARTPAATAVVFEDTRLTYAELNARANQLARLLVSKGAGPDSRVAVFMERSADLVVALLAVVKAGAAYVPVDPEHPAERVARALHDARPALVLYDNTRRPLDRTVPSVSISDPALTVLDDADLSDDDRLGSLLPSHLAYVIYTSGSTGQPKGVAVSHAGVVNRLTWMQEVYPLGGPDRVLQKTPFGFDVSVWEFFWTLSRGAVLVVAAPGGHRDPGYVADLIRRERVSVVHFVPSMLRAFLNEPKAALCSPLRVVFGSGEALALDLAERFGEVLGDVPLHNLYGPTEASVDVTAYAVTGGERGGVPIGRPVWNTRTYVLDAALRPVPAGAAGELYLAGVQLARGYLDRPGLTAERFVADPFGGPGERMYRTGDLARWAADGQLEYLGRTDDQVKVRGLRIELGEIEAALLTDPAVIQAAAAVREDQPGDRRLVGYVVGAIGAGGVDTIGLRARLDSVLPEYMVPAGIVELDALPLTASGKLDRKALPAPHYATGHAYRAPDTPVEELLCSVFAEVLHVPQVGADDNFFELGGHSLLAVTLVERARAAGVAVDVRALFTNPTVARLAASARTALEVVVPPNGIPAGTTVITPDMLALAELTSEEIDRIVQAVPGGAAGIADIYPLAPLQQGLFFHSLMEGGKGSDPYVLPLVLGFESRARVDAFLAALQQVVDRHDILRTAFVQEGLREPVQVVVRRAAVPVQQVDLHSAPGIDVADRMLSACPAHMDLTRAPLLRVHLAQQPGGERWFALLQVHHLIQDHTTLDVLMAEVAAFVVGREDTLPEPLPFREFVARSRSGVSQAEHEKFFAGLLGDVIEPTAPYGLLDVHGDGHGVAEARMSLDAGLGLRLREQSRRHGVSPATLFHIAWARVVAATSGRNDVVFGSVLFGRMHAGAGADRVPGLFINTLPVRMDVGAESVLGAARVMQEHLAELLVHENAPLSAAQQASGIPAQTPLFTSLLNYRHSRVDAAASGIDGIDGAELLRAHARTNYPVAVSIDDTGEGFAVSAQTASPVDPAALVSLVATAAEAVVSALETAPSTGLARIEVLTAVERDRILVQWNGALREVTCSTLPELFQAQVVRTPDATAVVFEGTRLTYAELNARANRLARLLAGLGAGPERRVAVLMDRSADLVVTLLAVLKTGAAYVPLDLDYPAERTAHVVGQARPAVLVTHQAHADVLVPEESTTRVVVDDPATAAEWANLDSQDLSDSDRGVLLPDHPMYLMYTSGSTGRPKGVEMTHRGAVNILSWMRREYGLTRADRVLHKAPFGFDVSVMELFFPFLEGATLVVARPGGHRDADYLADLISRENVTFAHFVPSMLHVFLQTEAVARCTSLRAVVCSGEALTPALRDAFTSTFDAILYNRYGPTEVLGTSGWMCDADADGAAVPIGRPITNTKLYVLDNGLQPVPPGVPGELYVAGAQVARGYAGRPGLTAERFVASPFGQGERMYRTGDVVRWAPGGALEYLGRSDDQVKIRGFRVEPGEIEAVLESHGGVEQAAVVVREDELGERRLVCYAVPNRGAERLETAGLRAWAAARLPEYMVPAMVVLDRLPLTPNGKLDRSALPAPESAAVRSRGPRSAVEELLCGVFAEVLDLPSAGVDDGFFELGGHSLSAVRLTNRIRTVLGVEVPVRTVFEASTPARLASRLTAPAVHRPRVSPVQRPELLPLSFAQQRLWFLGELEGPSATYNIPMALRLTGALDSDALRTAMHDLVGRHEALRTVFTTVDGLPYQRIVDADAVDGVLAVVDAGQVAQAELTRLVEEASGHRFDVAAEIPLRACLFRTGPDEHLFVVVVHHIAADGWSLAPLARDLSAAYAARCQGQVPDWAPLPVQYADYSLWQRDLLGDEDDAGSPLARELAYWRAALDGVPEQLALPVDRPRPPVASHQGDSVPLHVDAEVHQAVVGLARSQGVTVFMVLNAALAVLLHRMGAGDDIPIGTAVAGRTDEALENLVGFFVNTLVLRSDLSGEPTFLDLLGQARDTALNGYANQDVPFERLVEHLAPTRSMAHHPLFQVMLTLQNNAVPELELSGLDVEVLATGRAPAKFDLSFDLREESHRSGAPAGFRGELTYATDLFGHETAVGIGRRFVHVLSTLTADPTTPVRRTDVLDRAERDRILVEWNGTDGELPRTTLPELFEAQAARTPDATAVVFEDVRLTYAELNVRANRLARLLIAGGVGPESRVAVMMDRSGDLVAALLAVVKAGAAYVPIDPAYPADRIAHVLQDAAPTVIVTTGDVAPGLPVDLARLVCDDPATLAELEGLDGGDPTDAERAGVLLPSHPAYAMYTSGSTGRPKGVLVTHENVVRLFTGTREWFGFGPDDVWTWFHSFAFDFSVWELWGALLHGGRLVVIPFSVSRSPQEFLRLLVRERVTVLNQTPSAFYQLAHAEAETPMGRDGALRLVVFGGEALDPARLAGWYSRHADDTPRLVNMYGITETTVHVTYAPLSAEDTARTGSVIGRGLPDLRVYVLDGALLPVPPGTAGDLYVSGAGVARGYLGRAGLTAQRFVANPYGRSGERMYRTGDLVRWNADGQLEYLGRTDDQVKIRGFRIELGEIEAALLTHPSVVQATAMVREDRPGDKRLVGYVVPDVGRAPQVDGTVLRAHLAGLLPDHMMPSAVVVVDALPLTVNGKLDRAALPAPDATGGTAGRAPATLHEEVLCGVFAEVLDLPAVGVHDNFFELGGHSLLAVVLVERARERGVPVDVRSLFTTPTVEGLAGSVDQSAGQAVVPQNGIPGGATEITPDMVTLAELAPAEIDRIVAAVPGGAANVADIYPLTPLQQGIYFHHLLADEAGVDPYVTSVVVRFPARASMDAFIDAVQRIVDRHDVLRTAFVWEGLREPVQVVLRTASVPVETLPPDDGDAVARLRALRGVPLDLRRPPALRVVVATAAGGDQWYMLLKIHHLVDDRTSLAVALQEVRAVLAGQEDLLLTPPPFREFVARTRLGTTHQEHERFFTGLLEDVGEPTAPYGLLDVRGDGRDVSAARMRLAAGTGARVREQARRLGVSVATLFHVAWARVVAATSGRDDVVFGTVLLGRLNAGKGAGRAVGPFINTLPVRFDTGSANVRDAVYEMQARLSELLVHEHAPLTLAQQASGVPPQTPLFTSLFNYRHSMDSADVSAVGIELVWSEERSNYPVAVNVDDTGDGFTVSTQTALPVEPGSVAASFCEAVEGLVECLESAPFTLLNRTEVLSQAERDRMLGARNDTAREVVSGTLPELFEAQVARTPDAVAVVFEDTRLTYAELNGRANRLARLLVERGAKPDGLVALAIPRSIDLVVAILATLKAGAAYLPIDPDYPDERISYLLHDARPLILVTGGATREIPRPTGVVGLALDDHLLHKDLSSRPDRDLPDTERHGPLLPDHLAYVIYTSGSTGRPKGVLVAHKGVPNLAADHIDRLRIGPDSRLLQFASPSFDASVADMWPAWLAGAALVLAPAHRLTPGAPLARLLAEQNVTHATLTPAVLPLLTDAGGLPDNPTLVVAGDLCPADTAARWSQNRLMLNIYGPTEATVAALSSGPLSGSGIPPIGTPLWNMRAYLLDSALRPVPTGCAGELYLAGVQLARGYLDRPGLTAERFTANPYGGPGERMYRTGDLARWTVDGQLEYLGRTDDQVKIRGFRIELGEVEAALLTHPSVVQAAAMVREDRPGDSRLVGYVAGPSGADGLDTAGLRADLGRVLPQHMVPTAIVEVDALPLTVNGKLDRKALPLPDYTTGRTHRAPSTPDEHLLCSVFAEVLDLPQVGIDENFFELGGHSLLAVTLLSRIRDLTGADIAVADVFRYPTVAGLVSMLGSDAPTGTAEDLFPPIVELRGHGERPPLFCLPPSGGLSLTYAGLARYLDTGQPVYGLQAPTFSVTERAPSDVDALVTWYVEHIKSIQPSGPYHLLGWSLGGNLAHAVAVRLQEADQEVALLAMMDAYPPDTATPYLEADEHTVLVNLLQALGVAVETADGAMSVPEALKIIREQAPALREVTEDHIGRIIRNTRGEQLMVHSTTPGNFIGDILHFPATENGIPEAAIERWRPYLTGRLRVRPIASTHIGMTQPGPLSQVGAVLTAVSGGRSH</sequence>
<dbReference type="CDD" id="cd17643">
    <property type="entry name" value="A_NRPS_Cytc1-like"/>
    <property type="match status" value="1"/>
</dbReference>
<dbReference type="Proteomes" id="UP000653411">
    <property type="component" value="Unassembled WGS sequence"/>
</dbReference>
<feature type="domain" description="Carrier" evidence="6">
    <location>
        <begin position="2050"/>
        <end position="2125"/>
    </location>
</feature>
<dbReference type="InterPro" id="IPR001031">
    <property type="entry name" value="Thioesterase"/>
</dbReference>
<dbReference type="InterPro" id="IPR020806">
    <property type="entry name" value="PKS_PP-bd"/>
</dbReference>
<dbReference type="Gene3D" id="1.10.1200.10">
    <property type="entry name" value="ACP-like"/>
    <property type="match status" value="1"/>
</dbReference>